<dbReference type="GO" id="GO:0008374">
    <property type="term" value="F:O-acyltransferase activity"/>
    <property type="evidence" value="ECO:0007669"/>
    <property type="project" value="InterPro"/>
</dbReference>
<protein>
    <recommendedName>
        <fullName evidence="3">Alpha/beta hydrolase</fullName>
    </recommendedName>
</protein>
<dbReference type="EMBL" id="QDDL01000004">
    <property type="protein sequence ID" value="PVZ68920.1"/>
    <property type="molecule type" value="Genomic_DNA"/>
</dbReference>
<accession>A0A2V1GUC8</accession>
<reference evidence="1 2" key="1">
    <citation type="submission" date="2018-04" db="EMBL/GenBank/DDBJ databases">
        <title>Thalassorhabdus spongiae gen. nov., sp. nov., isolated from a marine sponge in South-West Iceland.</title>
        <authorList>
            <person name="Knobloch S."/>
            <person name="Daussin A."/>
            <person name="Johannsson R."/>
            <person name="Marteinsson V.T."/>
        </authorList>
    </citation>
    <scope>NUCLEOTIDE SEQUENCE [LARGE SCALE GENOMIC DNA]</scope>
    <source>
        <strain evidence="1 2">Hp12</strain>
    </source>
</reference>
<keyword evidence="2" id="KW-1185">Reference proteome</keyword>
<dbReference type="InterPro" id="IPR029058">
    <property type="entry name" value="AB_hydrolase_fold"/>
</dbReference>
<comment type="caution">
    <text evidence="1">The sequence shown here is derived from an EMBL/GenBank/DDBJ whole genome shotgun (WGS) entry which is preliminary data.</text>
</comment>
<dbReference type="GO" id="GO:0006629">
    <property type="term" value="P:lipid metabolic process"/>
    <property type="evidence" value="ECO:0007669"/>
    <property type="project" value="InterPro"/>
</dbReference>
<proteinExistence type="predicted"/>
<evidence type="ECO:0000313" key="1">
    <source>
        <dbReference type="EMBL" id="PVZ68920.1"/>
    </source>
</evidence>
<dbReference type="Pfam" id="PF02450">
    <property type="entry name" value="LCAT"/>
    <property type="match status" value="1"/>
</dbReference>
<dbReference type="AlphaFoldDB" id="A0A2V1GUC8"/>
<organism evidence="1 2">
    <name type="scientific">Pelagibaculum spongiae</name>
    <dbReference type="NCBI Taxonomy" id="2080658"/>
    <lineage>
        <taxon>Bacteria</taxon>
        <taxon>Pseudomonadati</taxon>
        <taxon>Pseudomonadota</taxon>
        <taxon>Gammaproteobacteria</taxon>
        <taxon>Oceanospirillales</taxon>
        <taxon>Pelagibaculum</taxon>
    </lineage>
</organism>
<evidence type="ECO:0000313" key="2">
    <source>
        <dbReference type="Proteomes" id="UP000244906"/>
    </source>
</evidence>
<name>A0A2V1GUC8_9GAMM</name>
<sequence>MHQHYGIPCSCKRKSVVGLVFVPGIMGSRLFNTEKETVVWDPAVGTGSNPTGWLMAQREQQNRYMQLKLRNAIGKSSGVQSADSAGNIAKRASHHLKLQPQLQYEDNEEIRKLEGGKQNWRKVRAIWHLGSLLLSGPDDRKQMLVNAEPGATDRNNALLQVDRGTESYFTTFTSIQPRDIERRRQQGWGEVLWGSYGRFLSWLNSWVSSELGSQFHNWNFETYAVGYNWMLSNQKSGERLKSRIEAIKKELVEEYSVEQDNVKIIVVSHSMGGYASRAAAILEGADFDAVIHGAMPTHGSPATYINTRCGYGFPSGLALGINAAEVTAVVGYCQGALELLPNQYYKDKNGNHDWFKIQIEEQDAISISQQYPGEKIFDFYKDTSTWYSLIQPKLLMPASGFVFNKETSDDYEQRIFKVYQFHSRLSNKFHFNTKLLYGNNEEFPSYDQCIWYAAQAPEGLPHNWQIFEQQNDRYSLGEGNLQLTDRQSMTDYVVRYRQAWRQSRFSDGHENVLLNRVLPPPTSQYSFSTTTCQCPGRRHGTCRCR</sequence>
<evidence type="ECO:0008006" key="3">
    <source>
        <dbReference type="Google" id="ProtNLM"/>
    </source>
</evidence>
<dbReference type="RefSeq" id="WP_116687305.1">
    <property type="nucleotide sequence ID" value="NZ_CAWNYD010000004.1"/>
</dbReference>
<dbReference type="OrthoDB" id="9814331at2"/>
<dbReference type="InterPro" id="IPR003386">
    <property type="entry name" value="LACT/PDAT_acylTrfase"/>
</dbReference>
<dbReference type="Proteomes" id="UP000244906">
    <property type="component" value="Unassembled WGS sequence"/>
</dbReference>
<dbReference type="Gene3D" id="3.40.50.1820">
    <property type="entry name" value="alpha/beta hydrolase"/>
    <property type="match status" value="1"/>
</dbReference>
<gene>
    <name evidence="1" type="ORF">DC094_11760</name>
</gene>
<dbReference type="SUPFAM" id="SSF53474">
    <property type="entry name" value="alpha/beta-Hydrolases"/>
    <property type="match status" value="1"/>
</dbReference>